<dbReference type="InterPro" id="IPR032710">
    <property type="entry name" value="NTF2-like_dom_sf"/>
</dbReference>
<sequence>MTQTTLTSVQFVKSLYEAFAQGDVPTVVGAMDEDIEWYEAEGNPWHPGHAFVGSQQVVENVFARLAQEFEDFRIDCRRFLADGDTVVVEARYSATRHRATGKPLDVQAAHVWDLRNGKLVRFQQYVDTRRLADVMGVSNY</sequence>
<reference evidence="2 3" key="1">
    <citation type="journal article" date="2012" name="J. Bacteriol.">
        <title>Genome Sequence of Blastococcus saxobsidens DD2, a Stone-Inhabiting Bacterium.</title>
        <authorList>
            <person name="Chouaia B."/>
            <person name="Crotti E."/>
            <person name="Brusetti L."/>
            <person name="Daffonchio D."/>
            <person name="Essoussi I."/>
            <person name="Nouioui I."/>
            <person name="Sbissi I."/>
            <person name="Ghodhbane-Gtari F."/>
            <person name="Gtari M."/>
            <person name="Vacherie B."/>
            <person name="Barbe V."/>
            <person name="Medigue C."/>
            <person name="Gury J."/>
            <person name="Pujic P."/>
            <person name="Normand P."/>
        </authorList>
    </citation>
    <scope>NUCLEOTIDE SEQUENCE [LARGE SCALE GENOMIC DNA]</scope>
    <source>
        <strain evidence="2 3">DD2</strain>
    </source>
</reference>
<dbReference type="OrthoDB" id="8451859at2"/>
<evidence type="ECO:0000313" key="3">
    <source>
        <dbReference type="Proteomes" id="UP000007517"/>
    </source>
</evidence>
<organism evidence="2 3">
    <name type="scientific">Blastococcus saxobsidens (strain DD2)</name>
    <dbReference type="NCBI Taxonomy" id="1146883"/>
    <lineage>
        <taxon>Bacteria</taxon>
        <taxon>Bacillati</taxon>
        <taxon>Actinomycetota</taxon>
        <taxon>Actinomycetes</taxon>
        <taxon>Geodermatophilales</taxon>
        <taxon>Geodermatophilaceae</taxon>
        <taxon>Blastococcus</taxon>
    </lineage>
</organism>
<dbReference type="PANTHER" id="PTHR41252">
    <property type="entry name" value="BLR2505 PROTEIN"/>
    <property type="match status" value="1"/>
</dbReference>
<dbReference type="AlphaFoldDB" id="H6RTW7"/>
<dbReference type="EMBL" id="FO117623">
    <property type="protein sequence ID" value="CCG04377.1"/>
    <property type="molecule type" value="Genomic_DNA"/>
</dbReference>
<reference evidence="3" key="2">
    <citation type="submission" date="2012-02" db="EMBL/GenBank/DDBJ databases">
        <title>Complete genome sequence of Blastococcus saxobsidens strain DD2.</title>
        <authorList>
            <person name="Genoscope."/>
        </authorList>
    </citation>
    <scope>NUCLEOTIDE SEQUENCE [LARGE SCALE GENOMIC DNA]</scope>
    <source>
        <strain evidence="3">DD2</strain>
    </source>
</reference>
<dbReference type="InterPro" id="IPR037401">
    <property type="entry name" value="SnoaL-like"/>
</dbReference>
<keyword evidence="3" id="KW-1185">Reference proteome</keyword>
<dbReference type="eggNOG" id="COG3631">
    <property type="taxonomic scope" value="Bacteria"/>
</dbReference>
<protein>
    <recommendedName>
        <fullName evidence="1">SnoaL-like domain-containing protein</fullName>
    </recommendedName>
</protein>
<dbReference type="KEGG" id="bsd:BLASA_3515"/>
<name>H6RTW7_BLASD</name>
<dbReference type="SUPFAM" id="SSF54427">
    <property type="entry name" value="NTF2-like"/>
    <property type="match status" value="1"/>
</dbReference>
<proteinExistence type="predicted"/>
<dbReference type="Proteomes" id="UP000007517">
    <property type="component" value="Chromosome"/>
</dbReference>
<gene>
    <name evidence="2" type="ordered locus">BLASA_3515</name>
</gene>
<dbReference type="PANTHER" id="PTHR41252:SF1">
    <property type="entry name" value="BLR2505 PROTEIN"/>
    <property type="match status" value="1"/>
</dbReference>
<accession>H6RTW7</accession>
<dbReference type="Gene3D" id="3.10.450.50">
    <property type="match status" value="1"/>
</dbReference>
<evidence type="ECO:0000259" key="1">
    <source>
        <dbReference type="Pfam" id="PF12680"/>
    </source>
</evidence>
<dbReference type="HOGENOM" id="CLU_107220_2_1_11"/>
<evidence type="ECO:0000313" key="2">
    <source>
        <dbReference type="EMBL" id="CCG04377.1"/>
    </source>
</evidence>
<dbReference type="RefSeq" id="WP_014377256.1">
    <property type="nucleotide sequence ID" value="NC_016943.1"/>
</dbReference>
<feature type="domain" description="SnoaL-like" evidence="1">
    <location>
        <begin position="12"/>
        <end position="121"/>
    </location>
</feature>
<dbReference type="STRING" id="1146883.BLASA_3515"/>
<dbReference type="Pfam" id="PF12680">
    <property type="entry name" value="SnoaL_2"/>
    <property type="match status" value="1"/>
</dbReference>